<dbReference type="Proteomes" id="UP001234297">
    <property type="component" value="Chromosome 3"/>
</dbReference>
<accession>A0ACC2LSL6</accession>
<organism evidence="1 2">
    <name type="scientific">Persea americana</name>
    <name type="common">Avocado</name>
    <dbReference type="NCBI Taxonomy" id="3435"/>
    <lineage>
        <taxon>Eukaryota</taxon>
        <taxon>Viridiplantae</taxon>
        <taxon>Streptophyta</taxon>
        <taxon>Embryophyta</taxon>
        <taxon>Tracheophyta</taxon>
        <taxon>Spermatophyta</taxon>
        <taxon>Magnoliopsida</taxon>
        <taxon>Magnoliidae</taxon>
        <taxon>Laurales</taxon>
        <taxon>Lauraceae</taxon>
        <taxon>Persea</taxon>
    </lineage>
</organism>
<sequence length="232" mass="25518">MGLRQRRRRRKLPDRTLAKKQSAAAAGVAKETGAQGESCRDVTNEYCTRIRGLVKELLKGVSESLGLVPCYLEKASELETGLQILIENLYPPCPQPELVMAMPPHSDHGLLTVLMQNNLGGLQVKHNGKWVLVNPLPNSFLVNTGNQLEILSNGKYKSMLHRAVVNDQSSRISIAIANGPSLGKAIAPAQQLVDSEHPPAYCEMTYREYVEFQQRNCLDGKSCLDLVGLSNV</sequence>
<comment type="caution">
    <text evidence="1">The sequence shown here is derived from an EMBL/GenBank/DDBJ whole genome shotgun (WGS) entry which is preliminary data.</text>
</comment>
<keyword evidence="2" id="KW-1185">Reference proteome</keyword>
<reference evidence="1 2" key="1">
    <citation type="journal article" date="2022" name="Hortic Res">
        <title>A haplotype resolved chromosomal level avocado genome allows analysis of novel avocado genes.</title>
        <authorList>
            <person name="Nath O."/>
            <person name="Fletcher S.J."/>
            <person name="Hayward A."/>
            <person name="Shaw L.M."/>
            <person name="Masouleh A.K."/>
            <person name="Furtado A."/>
            <person name="Henry R.J."/>
            <person name="Mitter N."/>
        </authorList>
    </citation>
    <scope>NUCLEOTIDE SEQUENCE [LARGE SCALE GENOMIC DNA]</scope>
    <source>
        <strain evidence="2">cv. Hass</strain>
    </source>
</reference>
<evidence type="ECO:0000313" key="1">
    <source>
        <dbReference type="EMBL" id="KAJ8636450.1"/>
    </source>
</evidence>
<dbReference type="EMBL" id="CM056811">
    <property type="protein sequence ID" value="KAJ8636450.1"/>
    <property type="molecule type" value="Genomic_DNA"/>
</dbReference>
<proteinExistence type="predicted"/>
<name>A0ACC2LSL6_PERAE</name>
<evidence type="ECO:0000313" key="2">
    <source>
        <dbReference type="Proteomes" id="UP001234297"/>
    </source>
</evidence>
<gene>
    <name evidence="1" type="ORF">MRB53_010717</name>
</gene>
<protein>
    <submittedName>
        <fullName evidence="1">Uncharacterized protein</fullName>
    </submittedName>
</protein>